<feature type="domain" description="Thioesterase TesA-like" evidence="3">
    <location>
        <begin position="28"/>
        <end position="238"/>
    </location>
</feature>
<evidence type="ECO:0000256" key="1">
    <source>
        <dbReference type="ARBA" id="ARBA00007169"/>
    </source>
</evidence>
<dbReference type="Pfam" id="PF00975">
    <property type="entry name" value="Thioesterase"/>
    <property type="match status" value="1"/>
</dbReference>
<sequence>MTMTTVLETAKTRWLRSQGRRADGVRLFCLPPAGGGASAFRGWSELLGPGAQVTVVQLPGREDRVQEPVHSDMDALLDELVPVMADALDGPYALFGHSLGALIAFETARRLVALGAPPPQHLFVSAHGAPHAPCRGRYVSSLPESDVERAMESLNGLLLPPALQADFQLCESYKYVDGPPLSCRLTVLVGADDDVLPIDLALWRELSIGPFRIRIIDGRHDFVVMRRRQAAEVIRAGLAGEF</sequence>
<name>A0ABN2TX33_9ACTN</name>
<dbReference type="Proteomes" id="UP001500751">
    <property type="component" value="Unassembled WGS sequence"/>
</dbReference>
<keyword evidence="2 4" id="KW-0378">Hydrolase</keyword>
<dbReference type="InterPro" id="IPR020802">
    <property type="entry name" value="TesA-like"/>
</dbReference>
<evidence type="ECO:0000259" key="3">
    <source>
        <dbReference type="SMART" id="SM00824"/>
    </source>
</evidence>
<proteinExistence type="inferred from homology"/>
<dbReference type="InterPro" id="IPR029058">
    <property type="entry name" value="AB_hydrolase_fold"/>
</dbReference>
<dbReference type="InterPro" id="IPR001031">
    <property type="entry name" value="Thioesterase"/>
</dbReference>
<dbReference type="EMBL" id="BAAAQN010000009">
    <property type="protein sequence ID" value="GAA2023542.1"/>
    <property type="molecule type" value="Genomic_DNA"/>
</dbReference>
<dbReference type="SUPFAM" id="SSF53474">
    <property type="entry name" value="alpha/beta-Hydrolases"/>
    <property type="match status" value="1"/>
</dbReference>
<organism evidence="4 5">
    <name type="scientific">Catenulispora yoronensis</name>
    <dbReference type="NCBI Taxonomy" id="450799"/>
    <lineage>
        <taxon>Bacteria</taxon>
        <taxon>Bacillati</taxon>
        <taxon>Actinomycetota</taxon>
        <taxon>Actinomycetes</taxon>
        <taxon>Catenulisporales</taxon>
        <taxon>Catenulisporaceae</taxon>
        <taxon>Catenulispora</taxon>
    </lineage>
</organism>
<comment type="similarity">
    <text evidence="1">Belongs to the thioesterase family.</text>
</comment>
<dbReference type="PANTHER" id="PTHR11487">
    <property type="entry name" value="THIOESTERASE"/>
    <property type="match status" value="1"/>
</dbReference>
<comment type="caution">
    <text evidence="4">The sequence shown here is derived from an EMBL/GenBank/DDBJ whole genome shotgun (WGS) entry which is preliminary data.</text>
</comment>
<dbReference type="PANTHER" id="PTHR11487:SF0">
    <property type="entry name" value="S-ACYL FATTY ACID SYNTHASE THIOESTERASE, MEDIUM CHAIN"/>
    <property type="match status" value="1"/>
</dbReference>
<dbReference type="InterPro" id="IPR012223">
    <property type="entry name" value="TEII"/>
</dbReference>
<gene>
    <name evidence="4" type="ORF">GCM10009839_21440</name>
</gene>
<reference evidence="4 5" key="1">
    <citation type="journal article" date="2019" name="Int. J. Syst. Evol. Microbiol.">
        <title>The Global Catalogue of Microorganisms (GCM) 10K type strain sequencing project: providing services to taxonomists for standard genome sequencing and annotation.</title>
        <authorList>
            <consortium name="The Broad Institute Genomics Platform"/>
            <consortium name="The Broad Institute Genome Sequencing Center for Infectious Disease"/>
            <person name="Wu L."/>
            <person name="Ma J."/>
        </authorList>
    </citation>
    <scope>NUCLEOTIDE SEQUENCE [LARGE SCALE GENOMIC DNA]</scope>
    <source>
        <strain evidence="4 5">JCM 16014</strain>
    </source>
</reference>
<evidence type="ECO:0000313" key="4">
    <source>
        <dbReference type="EMBL" id="GAA2023542.1"/>
    </source>
</evidence>
<keyword evidence="5" id="KW-1185">Reference proteome</keyword>
<dbReference type="Gene3D" id="3.40.50.1820">
    <property type="entry name" value="alpha/beta hydrolase"/>
    <property type="match status" value="1"/>
</dbReference>
<evidence type="ECO:0000313" key="5">
    <source>
        <dbReference type="Proteomes" id="UP001500751"/>
    </source>
</evidence>
<evidence type="ECO:0000256" key="2">
    <source>
        <dbReference type="ARBA" id="ARBA00022801"/>
    </source>
</evidence>
<dbReference type="SMART" id="SM00824">
    <property type="entry name" value="PKS_TE"/>
    <property type="match status" value="1"/>
</dbReference>
<dbReference type="GO" id="GO:0016787">
    <property type="term" value="F:hydrolase activity"/>
    <property type="evidence" value="ECO:0007669"/>
    <property type="project" value="UniProtKB-KW"/>
</dbReference>
<protein>
    <submittedName>
        <fullName evidence="4">Alpha/beta fold hydrolase</fullName>
    </submittedName>
</protein>
<accession>A0ABN2TX33</accession>